<evidence type="ECO:0000259" key="1">
    <source>
        <dbReference type="Pfam" id="PF26348"/>
    </source>
</evidence>
<protein>
    <recommendedName>
        <fullName evidence="1">ScoMcrA-like SRA domain-containing protein</fullName>
    </recommendedName>
</protein>
<dbReference type="EMBL" id="JBHTAR010000011">
    <property type="protein sequence ID" value="MFC7200387.1"/>
    <property type="molecule type" value="Genomic_DNA"/>
</dbReference>
<keyword evidence="3" id="KW-1185">Reference proteome</keyword>
<comment type="caution">
    <text evidence="2">The sequence shown here is derived from an EMBL/GenBank/DDBJ whole genome shotgun (WGS) entry which is preliminary data.</text>
</comment>
<dbReference type="Proteomes" id="UP001596447">
    <property type="component" value="Unassembled WGS sequence"/>
</dbReference>
<gene>
    <name evidence="2" type="ORF">ACFQJ9_13360</name>
</gene>
<dbReference type="Pfam" id="PF26348">
    <property type="entry name" value="SRA_ScoMcrA"/>
    <property type="match status" value="1"/>
</dbReference>
<dbReference type="AlphaFoldDB" id="A0ABD5Z534"/>
<feature type="domain" description="ScoMcrA-like SRA" evidence="1">
    <location>
        <begin position="22"/>
        <end position="145"/>
    </location>
</feature>
<accession>A0ABD5Z534</accession>
<proteinExistence type="predicted"/>
<evidence type="ECO:0000313" key="3">
    <source>
        <dbReference type="Proteomes" id="UP001596447"/>
    </source>
</evidence>
<evidence type="ECO:0000313" key="2">
    <source>
        <dbReference type="EMBL" id="MFC7200387.1"/>
    </source>
</evidence>
<name>A0ABD5Z534_9EURY</name>
<dbReference type="RefSeq" id="WP_279527168.1">
    <property type="nucleotide sequence ID" value="NZ_CP122312.1"/>
</dbReference>
<reference evidence="2 3" key="1">
    <citation type="journal article" date="2019" name="Int. J. Syst. Evol. Microbiol.">
        <title>The Global Catalogue of Microorganisms (GCM) 10K type strain sequencing project: providing services to taxonomists for standard genome sequencing and annotation.</title>
        <authorList>
            <consortium name="The Broad Institute Genomics Platform"/>
            <consortium name="The Broad Institute Genome Sequencing Center for Infectious Disease"/>
            <person name="Wu L."/>
            <person name="Ma J."/>
        </authorList>
    </citation>
    <scope>NUCLEOTIDE SEQUENCE [LARGE SCALE GENOMIC DNA]</scope>
    <source>
        <strain evidence="2 3">XZGYJ-43</strain>
    </source>
</reference>
<sequence>MSESDTRDVPQSPNFVEGACYVRQELHDQFGGQRQYGISTRADYPVVFLFTSDAGDEYGYDDHFEDDHFVYSGEGRVGDMTMERGNEAIRDHREHGDELHLFEETDERGVVRYLGQFEYVDHFWERAEDVKGNVRDAVRFELERV</sequence>
<dbReference type="InterPro" id="IPR058712">
    <property type="entry name" value="SRA_ScoMcrA"/>
</dbReference>
<organism evidence="2 3">
    <name type="scientific">Halospeciosus flavus</name>
    <dbReference type="NCBI Taxonomy" id="3032283"/>
    <lineage>
        <taxon>Archaea</taxon>
        <taxon>Methanobacteriati</taxon>
        <taxon>Methanobacteriota</taxon>
        <taxon>Stenosarchaea group</taxon>
        <taxon>Halobacteria</taxon>
        <taxon>Halobacteriales</taxon>
        <taxon>Halobacteriaceae</taxon>
        <taxon>Halospeciosus</taxon>
    </lineage>
</organism>